<keyword evidence="2" id="KW-1185">Reference proteome</keyword>
<dbReference type="Proteomes" id="UP000309061">
    <property type="component" value="Chromosome"/>
</dbReference>
<dbReference type="Pfam" id="PF13692">
    <property type="entry name" value="Glyco_trans_1_4"/>
    <property type="match status" value="1"/>
</dbReference>
<dbReference type="Gene3D" id="3.40.50.2000">
    <property type="entry name" value="Glycogen Phosphorylase B"/>
    <property type="match status" value="2"/>
</dbReference>
<evidence type="ECO:0000313" key="2">
    <source>
        <dbReference type="Proteomes" id="UP000309061"/>
    </source>
</evidence>
<reference evidence="1 2" key="1">
    <citation type="submission" date="2019-11" db="EMBL/GenBank/DDBJ databases">
        <title>The genome sequence of Methylocystis heyeri.</title>
        <authorList>
            <person name="Oshkin I.Y."/>
            <person name="Miroshnikov K."/>
            <person name="Dedysh S.N."/>
        </authorList>
    </citation>
    <scope>NUCLEOTIDE SEQUENCE [LARGE SCALE GENOMIC DNA]</scope>
    <source>
        <strain evidence="1 2">H2</strain>
    </source>
</reference>
<accession>A0A6B8KF51</accession>
<dbReference type="EMBL" id="CP046052">
    <property type="protein sequence ID" value="QGM45671.1"/>
    <property type="molecule type" value="Genomic_DNA"/>
</dbReference>
<proteinExistence type="predicted"/>
<dbReference type="OrthoDB" id="8455407at2"/>
<dbReference type="GO" id="GO:0016740">
    <property type="term" value="F:transferase activity"/>
    <property type="evidence" value="ECO:0007669"/>
    <property type="project" value="UniProtKB-KW"/>
</dbReference>
<dbReference type="PANTHER" id="PTHR12526">
    <property type="entry name" value="GLYCOSYLTRANSFERASE"/>
    <property type="match status" value="1"/>
</dbReference>
<gene>
    <name evidence="1" type="ORF">H2LOC_008135</name>
</gene>
<sequence length="425" mass="46727">MPTSDSPRPLLGRKVSLVHPAWHSCGTYRVVLGQIAAYRALGAEVFPIAIGTDPGYVPERRWIWRDFLRSTPELDDGPRYFGGTPFRAMLEPKFLGEVLWPYLHGDQAIIRTGFAERSALSPEAERQSYDLVHCNHFFLMPVAERLARGEARVLLDSHDLQARQFALMNERMPWLKPHVSYETMLAEELAYMRRADLLIHLNAREDEEFRAMLPEKTHALLYPAVPEAPTGPGGPDVVLVASNNSANVESVIWFLREVAPLAEGVAVKIVGNVDAGVRSRAAALFERYRSWFLGRVQDPAAVYASARLALLPTISGHGLSIKTVEAMASGLPLIATTLALRGMGEQALSLPGIVVADQPQAFARALQTAAAAAPPSARERENAASRAYYQAHFSAEAYRRNLVGLIAPLLGKTGALSARTESFER</sequence>
<dbReference type="RefSeq" id="WP_136495945.1">
    <property type="nucleotide sequence ID" value="NZ_CP046052.1"/>
</dbReference>
<dbReference type="AlphaFoldDB" id="A0A6B8KF51"/>
<dbReference type="SUPFAM" id="SSF53756">
    <property type="entry name" value="UDP-Glycosyltransferase/glycogen phosphorylase"/>
    <property type="match status" value="1"/>
</dbReference>
<keyword evidence="1" id="KW-0808">Transferase</keyword>
<organism evidence="1 2">
    <name type="scientific">Methylocystis heyeri</name>
    <dbReference type="NCBI Taxonomy" id="391905"/>
    <lineage>
        <taxon>Bacteria</taxon>
        <taxon>Pseudomonadati</taxon>
        <taxon>Pseudomonadota</taxon>
        <taxon>Alphaproteobacteria</taxon>
        <taxon>Hyphomicrobiales</taxon>
        <taxon>Methylocystaceae</taxon>
        <taxon>Methylocystis</taxon>
    </lineage>
</organism>
<evidence type="ECO:0000313" key="1">
    <source>
        <dbReference type="EMBL" id="QGM45671.1"/>
    </source>
</evidence>
<name>A0A6B8KF51_9HYPH</name>
<dbReference type="PANTHER" id="PTHR12526:SF634">
    <property type="entry name" value="BLL3361 PROTEIN"/>
    <property type="match status" value="1"/>
</dbReference>
<protein>
    <submittedName>
        <fullName evidence="1">Glycosyltransferase</fullName>
    </submittedName>
</protein>
<dbReference type="KEGG" id="mhey:H2LOC_008135"/>